<dbReference type="VEuPathDB" id="FungiDB:SOCG_04062"/>
<comment type="subcellular location">
    <subcellularLocation>
        <location evidence="1">Membrane</location>
        <topology evidence="1">Multi-pass membrane protein</topology>
    </subcellularLocation>
</comment>
<dbReference type="Proteomes" id="UP000016088">
    <property type="component" value="Unassembled WGS sequence"/>
</dbReference>
<dbReference type="GO" id="GO:0005459">
    <property type="term" value="F:UDP-galactose transmembrane transporter activity"/>
    <property type="evidence" value="ECO:0007669"/>
    <property type="project" value="EnsemblFungi"/>
</dbReference>
<accession>S9PNQ9</accession>
<organism evidence="6 7">
    <name type="scientific">Schizosaccharomyces octosporus (strain yFS286)</name>
    <name type="common">Fission yeast</name>
    <name type="synonym">Octosporomyces octosporus</name>
    <dbReference type="NCBI Taxonomy" id="483514"/>
    <lineage>
        <taxon>Eukaryota</taxon>
        <taxon>Fungi</taxon>
        <taxon>Dikarya</taxon>
        <taxon>Ascomycota</taxon>
        <taxon>Taphrinomycotina</taxon>
        <taxon>Schizosaccharomycetes</taxon>
        <taxon>Schizosaccharomycetales</taxon>
        <taxon>Schizosaccharomycetaceae</taxon>
        <taxon>Schizosaccharomyces</taxon>
    </lineage>
</organism>
<dbReference type="Pfam" id="PF04142">
    <property type="entry name" value="Nuc_sug_transp"/>
    <property type="match status" value="1"/>
</dbReference>
<dbReference type="InterPro" id="IPR037185">
    <property type="entry name" value="EmrE-like"/>
</dbReference>
<dbReference type="AlphaFoldDB" id="S9PNQ9"/>
<proteinExistence type="predicted"/>
<dbReference type="OMA" id="IEEDMMT"/>
<feature type="transmembrane region" description="Helical" evidence="5">
    <location>
        <begin position="119"/>
        <end position="142"/>
    </location>
</feature>
<dbReference type="GO" id="GO:0097624">
    <property type="term" value="P:UDP-galactose transmembrane import into Golgi lumen"/>
    <property type="evidence" value="ECO:0007669"/>
    <property type="project" value="EnsemblFungi"/>
</dbReference>
<sequence>MAGKGDEVKFGGIPMKYIALALLTIQNSALILTLNYSRIMPGYADKRYFTSTAVLLNELIKLSVCFVVGYYQFRRNVGSEARLRTFLPQIFGGDSWKLGIPAFLYTCQNNLQYVAAGNLSVAIFQVTYQLKILTTAIFSVALLHRKLGLTKWLSLFILTGGIAIVQLQNLASDSKSPVSSSMNPLTGFTAVLIACLISGLAGVYFEKVLKGTNPSLWVRNVQLSFFSIVPCIFTILVSDYSNITQKGFFYGYNPVVWLAILLQAFGGIIVALCVAFADNIMKNFSTSISIILSSLVSVYLLDFKITFAFVVGVGLVIAATFLYTKPEKKPADQGNYIPLTTQEAASSEAAAESNAPKN</sequence>
<dbReference type="OrthoDB" id="408493at2759"/>
<evidence type="ECO:0000256" key="5">
    <source>
        <dbReference type="SAM" id="Phobius"/>
    </source>
</evidence>
<feature type="transmembrane region" description="Helical" evidence="5">
    <location>
        <begin position="187"/>
        <end position="205"/>
    </location>
</feature>
<feature type="transmembrane region" description="Helical" evidence="5">
    <location>
        <begin position="48"/>
        <end position="73"/>
    </location>
</feature>
<keyword evidence="4 5" id="KW-0472">Membrane</keyword>
<evidence type="ECO:0000256" key="3">
    <source>
        <dbReference type="ARBA" id="ARBA00022989"/>
    </source>
</evidence>
<keyword evidence="2 5" id="KW-0812">Transmembrane</keyword>
<dbReference type="GO" id="GO:0000139">
    <property type="term" value="C:Golgi membrane"/>
    <property type="evidence" value="ECO:0007669"/>
    <property type="project" value="EnsemblFungi"/>
</dbReference>
<feature type="transmembrane region" description="Helical" evidence="5">
    <location>
        <begin position="149"/>
        <end position="167"/>
    </location>
</feature>
<feature type="transmembrane region" description="Helical" evidence="5">
    <location>
        <begin position="256"/>
        <end position="277"/>
    </location>
</feature>
<protein>
    <submittedName>
        <fullName evidence="6">UDP-galactose transporter Gms1</fullName>
    </submittedName>
</protein>
<feature type="transmembrane region" description="Helical" evidence="5">
    <location>
        <begin position="17"/>
        <end position="36"/>
    </location>
</feature>
<keyword evidence="3 5" id="KW-1133">Transmembrane helix</keyword>
<evidence type="ECO:0000256" key="2">
    <source>
        <dbReference type="ARBA" id="ARBA00022692"/>
    </source>
</evidence>
<evidence type="ECO:0000256" key="1">
    <source>
        <dbReference type="ARBA" id="ARBA00004141"/>
    </source>
</evidence>
<feature type="transmembrane region" description="Helical" evidence="5">
    <location>
        <begin position="307"/>
        <end position="324"/>
    </location>
</feature>
<dbReference type="PIRSF" id="PIRSF005799">
    <property type="entry name" value="UDP-gal_transpt"/>
    <property type="match status" value="1"/>
</dbReference>
<feature type="transmembrane region" description="Helical" evidence="5">
    <location>
        <begin position="217"/>
        <end position="236"/>
    </location>
</feature>
<dbReference type="InterPro" id="IPR007271">
    <property type="entry name" value="Nuc_sug_transpt"/>
</dbReference>
<evidence type="ECO:0000313" key="6">
    <source>
        <dbReference type="EMBL" id="EPX70896.1"/>
    </source>
</evidence>
<dbReference type="SUPFAM" id="SSF103481">
    <property type="entry name" value="Multidrug resistance efflux transporter EmrE"/>
    <property type="match status" value="1"/>
</dbReference>
<evidence type="ECO:0000313" key="7">
    <source>
        <dbReference type="Proteomes" id="UP000016088"/>
    </source>
</evidence>
<gene>
    <name evidence="6" type="ORF">SOCG_04062</name>
</gene>
<dbReference type="NCBIfam" id="TIGR00803">
    <property type="entry name" value="nst"/>
    <property type="match status" value="1"/>
</dbReference>
<dbReference type="PANTHER" id="PTHR10231">
    <property type="entry name" value="NUCLEOTIDE-SUGAR TRANSMEMBRANE TRANSPORTER"/>
    <property type="match status" value="1"/>
</dbReference>
<dbReference type="EMBL" id="KE503208">
    <property type="protein sequence ID" value="EPX70896.1"/>
    <property type="molecule type" value="Genomic_DNA"/>
</dbReference>
<dbReference type="RefSeq" id="XP_013020358.1">
    <property type="nucleotide sequence ID" value="XM_013164904.1"/>
</dbReference>
<dbReference type="GeneID" id="25033026"/>
<reference evidence="6 7" key="1">
    <citation type="journal article" date="2011" name="Science">
        <title>Comparative functional genomics of the fission yeasts.</title>
        <authorList>
            <person name="Rhind N."/>
            <person name="Chen Z."/>
            <person name="Yassour M."/>
            <person name="Thompson D.A."/>
            <person name="Haas B.J."/>
            <person name="Habib N."/>
            <person name="Wapinski I."/>
            <person name="Roy S."/>
            <person name="Lin M.F."/>
            <person name="Heiman D.I."/>
            <person name="Young S.K."/>
            <person name="Furuya K."/>
            <person name="Guo Y."/>
            <person name="Pidoux A."/>
            <person name="Chen H.M."/>
            <person name="Robbertse B."/>
            <person name="Goldberg J.M."/>
            <person name="Aoki K."/>
            <person name="Bayne E.H."/>
            <person name="Berlin A.M."/>
            <person name="Desjardins C.A."/>
            <person name="Dobbs E."/>
            <person name="Dukaj L."/>
            <person name="Fan L."/>
            <person name="FitzGerald M.G."/>
            <person name="French C."/>
            <person name="Gujja S."/>
            <person name="Hansen K."/>
            <person name="Keifenheim D."/>
            <person name="Levin J.Z."/>
            <person name="Mosher R.A."/>
            <person name="Mueller C.A."/>
            <person name="Pfiffner J."/>
            <person name="Priest M."/>
            <person name="Russ C."/>
            <person name="Smialowska A."/>
            <person name="Swoboda P."/>
            <person name="Sykes S.M."/>
            <person name="Vaughn M."/>
            <person name="Vengrova S."/>
            <person name="Yoder R."/>
            <person name="Zeng Q."/>
            <person name="Allshire R."/>
            <person name="Baulcombe D."/>
            <person name="Birren B.W."/>
            <person name="Brown W."/>
            <person name="Ekwall K."/>
            <person name="Kellis M."/>
            <person name="Leatherwood J."/>
            <person name="Levin H."/>
            <person name="Margalit H."/>
            <person name="Martienssen R."/>
            <person name="Nieduszynski C.A."/>
            <person name="Spatafora J.W."/>
            <person name="Friedman N."/>
            <person name="Dalgaard J.Z."/>
            <person name="Baumann P."/>
            <person name="Niki H."/>
            <person name="Regev A."/>
            <person name="Nusbaum C."/>
        </authorList>
    </citation>
    <scope>NUCLEOTIDE SEQUENCE [LARGE SCALE GENOMIC DNA]</scope>
    <source>
        <strain evidence="7">yFS286</strain>
    </source>
</reference>
<feature type="transmembrane region" description="Helical" evidence="5">
    <location>
        <begin position="284"/>
        <end position="301"/>
    </location>
</feature>
<name>S9PNQ9_SCHOY</name>
<dbReference type="HOGENOM" id="CLU_024645_1_3_1"/>
<evidence type="ECO:0000256" key="4">
    <source>
        <dbReference type="ARBA" id="ARBA00023136"/>
    </source>
</evidence>
<dbReference type="eggNOG" id="KOG2234">
    <property type="taxonomic scope" value="Eukaryota"/>
</dbReference>
<keyword evidence="7" id="KW-1185">Reference proteome</keyword>